<evidence type="ECO:0000313" key="1">
    <source>
        <dbReference type="EMBL" id="KAL0579057.1"/>
    </source>
</evidence>
<keyword evidence="2" id="KW-1185">Reference proteome</keyword>
<reference evidence="1 2" key="1">
    <citation type="submission" date="2024-02" db="EMBL/GenBank/DDBJ databases">
        <title>A draft genome for the cacao thread blight pathogen Marasmius crinis-equi.</title>
        <authorList>
            <person name="Cohen S.P."/>
            <person name="Baruah I.K."/>
            <person name="Amoako-Attah I."/>
            <person name="Bukari Y."/>
            <person name="Meinhardt L.W."/>
            <person name="Bailey B.A."/>
        </authorList>
    </citation>
    <scope>NUCLEOTIDE SEQUENCE [LARGE SCALE GENOMIC DNA]</scope>
    <source>
        <strain evidence="1 2">GH-76</strain>
    </source>
</reference>
<dbReference type="Gene3D" id="3.80.10.10">
    <property type="entry name" value="Ribonuclease Inhibitor"/>
    <property type="match status" value="1"/>
</dbReference>
<proteinExistence type="predicted"/>
<accession>A0ABR3FU76</accession>
<sequence length="417" mass="47623">MSDSLPTTIQITPGRIPKNSDEAKVFYNTLTQQLATLRGKNVLRSFYWTQPVDEYEDTEEFQSKSVPPKELWDALSKVDSLEELYLSFTEEEHETWYSLETARMPKLARLKIDMYGAHGWSIGPLKAFVSNHAPSLAHLAILFPSCCGPFEFDLTTTKFPLLQSFEMTCSSISPGERRPQYLPEDFLHEHPRLEQLYLDIDDCPMEVLDEKHLPLLSRLCVNTSCSWSLDQDVFGSLFAANDTGKRRKISHFKLGGCSSSEQVMEILRLMDGQALRCLQLACYGENFVRSITPHVKEILELFPYLRELGFLKEGSSSPAPPQLCEEDLRQFLDQAQAKTAKLEALEFHFPADEPLPPSSDFQIDLANYHLRCLKWDVNSKPIMHEADEHGQTLSRMVARRQSTKQDWASGTILDHRA</sequence>
<evidence type="ECO:0000313" key="2">
    <source>
        <dbReference type="Proteomes" id="UP001465976"/>
    </source>
</evidence>
<gene>
    <name evidence="1" type="ORF">V5O48_002950</name>
</gene>
<comment type="caution">
    <text evidence="1">The sequence shown here is derived from an EMBL/GenBank/DDBJ whole genome shotgun (WGS) entry which is preliminary data.</text>
</comment>
<dbReference type="SUPFAM" id="SSF52047">
    <property type="entry name" value="RNI-like"/>
    <property type="match status" value="1"/>
</dbReference>
<dbReference type="EMBL" id="JBAHYK010000073">
    <property type="protein sequence ID" value="KAL0579057.1"/>
    <property type="molecule type" value="Genomic_DNA"/>
</dbReference>
<dbReference type="InterPro" id="IPR032675">
    <property type="entry name" value="LRR_dom_sf"/>
</dbReference>
<dbReference type="Proteomes" id="UP001465976">
    <property type="component" value="Unassembled WGS sequence"/>
</dbReference>
<name>A0ABR3FU76_9AGAR</name>
<organism evidence="1 2">
    <name type="scientific">Marasmius crinis-equi</name>
    <dbReference type="NCBI Taxonomy" id="585013"/>
    <lineage>
        <taxon>Eukaryota</taxon>
        <taxon>Fungi</taxon>
        <taxon>Dikarya</taxon>
        <taxon>Basidiomycota</taxon>
        <taxon>Agaricomycotina</taxon>
        <taxon>Agaricomycetes</taxon>
        <taxon>Agaricomycetidae</taxon>
        <taxon>Agaricales</taxon>
        <taxon>Marasmiineae</taxon>
        <taxon>Marasmiaceae</taxon>
        <taxon>Marasmius</taxon>
    </lineage>
</organism>
<protein>
    <submittedName>
        <fullName evidence="1">Uncharacterized protein</fullName>
    </submittedName>
</protein>